<gene>
    <name evidence="1" type="ORF">WB403_42470</name>
</gene>
<proteinExistence type="predicted"/>
<protein>
    <submittedName>
        <fullName evidence="1">Uncharacterized protein</fullName>
    </submittedName>
</protein>
<reference evidence="1 2" key="1">
    <citation type="submission" date="2024-03" db="EMBL/GenBank/DDBJ databases">
        <title>First Report of Pectobacterium brasiliscabiei causing potato scab in china.</title>
        <authorList>
            <person name="Handique U."/>
        </authorList>
    </citation>
    <scope>NUCLEOTIDE SEQUENCE [LARGE SCALE GENOMIC DNA]</scope>
    <source>
        <strain evidence="1 2">ZRIMU1503</strain>
    </source>
</reference>
<dbReference type="Proteomes" id="UP001365781">
    <property type="component" value="Unassembled WGS sequence"/>
</dbReference>
<accession>A0ABU8GTV2</accession>
<dbReference type="EMBL" id="JBBAYM010000041">
    <property type="protein sequence ID" value="MEI5615791.1"/>
    <property type="molecule type" value="Genomic_DNA"/>
</dbReference>
<keyword evidence="2" id="KW-1185">Reference proteome</keyword>
<sequence>MEPLAAVDTLATADRAEAGRVAVGRAEAERAAVERAEADRVRGTGAAAFEALVQTGVVMAPR</sequence>
<name>A0ABU8GTV2_9ACTN</name>
<dbReference type="RefSeq" id="WP_336542681.1">
    <property type="nucleotide sequence ID" value="NZ_JBBAYL010000030.1"/>
</dbReference>
<organism evidence="1 2">
    <name type="scientific">Streptomyces brasiliscabiei</name>
    <dbReference type="NCBI Taxonomy" id="2736302"/>
    <lineage>
        <taxon>Bacteria</taxon>
        <taxon>Bacillati</taxon>
        <taxon>Actinomycetota</taxon>
        <taxon>Actinomycetes</taxon>
        <taxon>Kitasatosporales</taxon>
        <taxon>Streptomycetaceae</taxon>
        <taxon>Streptomyces</taxon>
    </lineage>
</organism>
<comment type="caution">
    <text evidence="1">The sequence shown here is derived from an EMBL/GenBank/DDBJ whole genome shotgun (WGS) entry which is preliminary data.</text>
</comment>
<evidence type="ECO:0000313" key="1">
    <source>
        <dbReference type="EMBL" id="MEI5615791.1"/>
    </source>
</evidence>
<evidence type="ECO:0000313" key="2">
    <source>
        <dbReference type="Proteomes" id="UP001365781"/>
    </source>
</evidence>